<protein>
    <recommendedName>
        <fullName evidence="4">AttH domain-containing protein</fullName>
    </recommendedName>
</protein>
<sequence length="410" mass="46547">MPLPVSLLAAALVASIGVLFATTQHHRITEDNLRHSGLLIFQPDKFQGAKKTHRYFEGWYYKFVTSNDNAEFFGIDANLSLNGDFSMAVVPGIFLGNATNSAESHAFVFVTLNGQRQHYYRFSLDEFSYANSRDEIYIQVGDNRFSHQGVSLNLYPREDDADLVLRGNLTFYNTSSWPVSLFQLGAMGPVGWMPGLECTHGVLSFDHEIHGYLTVSSTREATDPKTISMDRGRGYTEKDYGRSFPSTWVWIQTNSFRNNPGTSLFVSIARIPTPLFRWEFPGFTAAIWHNGRLIPFATWSGAKFEELRVSEDEKNQQSKKMESNYRIEITVDRRNVPEVLLYAPVNLTRMEPFVWEALRATVHLRLTNYQSGEVLVDDIGDYAGLEVHGDVQWLVDNLCGKIPSNRLICL</sequence>
<keyword evidence="1" id="KW-0732">Signal</keyword>
<feature type="signal peptide" evidence="1">
    <location>
        <begin position="1"/>
        <end position="21"/>
    </location>
</feature>
<evidence type="ECO:0000313" key="3">
    <source>
        <dbReference type="Proteomes" id="UP001516023"/>
    </source>
</evidence>
<organism evidence="2 3">
    <name type="scientific">Cyclotella cryptica</name>
    <dbReference type="NCBI Taxonomy" id="29204"/>
    <lineage>
        <taxon>Eukaryota</taxon>
        <taxon>Sar</taxon>
        <taxon>Stramenopiles</taxon>
        <taxon>Ochrophyta</taxon>
        <taxon>Bacillariophyta</taxon>
        <taxon>Coscinodiscophyceae</taxon>
        <taxon>Thalassiosirophycidae</taxon>
        <taxon>Stephanodiscales</taxon>
        <taxon>Stephanodiscaceae</taxon>
        <taxon>Cyclotella</taxon>
    </lineage>
</organism>
<dbReference type="EMBL" id="JABMIG020000291">
    <property type="protein sequence ID" value="KAL3782270.1"/>
    <property type="molecule type" value="Genomic_DNA"/>
</dbReference>
<evidence type="ECO:0000313" key="2">
    <source>
        <dbReference type="EMBL" id="KAL3782270.1"/>
    </source>
</evidence>
<proteinExistence type="predicted"/>
<keyword evidence="3" id="KW-1185">Reference proteome</keyword>
<dbReference type="PANTHER" id="PTHR35309:SF4">
    <property type="entry name" value="TOCOPHEROL CYCLASE"/>
    <property type="match status" value="1"/>
</dbReference>
<accession>A0ABD3P1V5</accession>
<dbReference type="Proteomes" id="UP001516023">
    <property type="component" value="Unassembled WGS sequence"/>
</dbReference>
<evidence type="ECO:0008006" key="4">
    <source>
        <dbReference type="Google" id="ProtNLM"/>
    </source>
</evidence>
<feature type="chain" id="PRO_5044866176" description="AttH domain-containing protein" evidence="1">
    <location>
        <begin position="22"/>
        <end position="410"/>
    </location>
</feature>
<dbReference type="SUPFAM" id="SSF159245">
    <property type="entry name" value="AttH-like"/>
    <property type="match status" value="1"/>
</dbReference>
<dbReference type="PANTHER" id="PTHR35309">
    <property type="match status" value="1"/>
</dbReference>
<reference evidence="2 3" key="1">
    <citation type="journal article" date="2020" name="G3 (Bethesda)">
        <title>Improved Reference Genome for Cyclotella cryptica CCMP332, a Model for Cell Wall Morphogenesis, Salinity Adaptation, and Lipid Production in Diatoms (Bacillariophyta).</title>
        <authorList>
            <person name="Roberts W.R."/>
            <person name="Downey K.M."/>
            <person name="Ruck E.C."/>
            <person name="Traller J.C."/>
            <person name="Alverson A.J."/>
        </authorList>
    </citation>
    <scope>NUCLEOTIDE SEQUENCE [LARGE SCALE GENOMIC DNA]</scope>
    <source>
        <strain evidence="2 3">CCMP332</strain>
    </source>
</reference>
<dbReference type="AlphaFoldDB" id="A0ABD3P1V5"/>
<comment type="caution">
    <text evidence="2">The sequence shown here is derived from an EMBL/GenBank/DDBJ whole genome shotgun (WGS) entry which is preliminary data.</text>
</comment>
<dbReference type="Pfam" id="PF14249">
    <property type="entry name" value="Tocopherol_cycl"/>
    <property type="match status" value="1"/>
</dbReference>
<dbReference type="InterPro" id="IPR025893">
    <property type="entry name" value="Tocopherol_cyclase"/>
</dbReference>
<name>A0ABD3P1V5_9STRA</name>
<gene>
    <name evidence="2" type="ORF">HJC23_013237</name>
</gene>
<evidence type="ECO:0000256" key="1">
    <source>
        <dbReference type="SAM" id="SignalP"/>
    </source>
</evidence>